<protein>
    <recommendedName>
        <fullName evidence="4">Cupredoxin</fullName>
    </recommendedName>
</protein>
<dbReference type="OrthoDB" id="5415867at2759"/>
<reference evidence="2" key="1">
    <citation type="journal article" date="2020" name="Stud. Mycol.">
        <title>101 Dothideomycetes genomes: a test case for predicting lifestyles and emergence of pathogens.</title>
        <authorList>
            <person name="Haridas S."/>
            <person name="Albert R."/>
            <person name="Binder M."/>
            <person name="Bloem J."/>
            <person name="Labutti K."/>
            <person name="Salamov A."/>
            <person name="Andreopoulos B."/>
            <person name="Baker S."/>
            <person name="Barry K."/>
            <person name="Bills G."/>
            <person name="Bluhm B."/>
            <person name="Cannon C."/>
            <person name="Castanera R."/>
            <person name="Culley D."/>
            <person name="Daum C."/>
            <person name="Ezra D."/>
            <person name="Gonzalez J."/>
            <person name="Henrissat B."/>
            <person name="Kuo A."/>
            <person name="Liang C."/>
            <person name="Lipzen A."/>
            <person name="Lutzoni F."/>
            <person name="Magnuson J."/>
            <person name="Mondo S."/>
            <person name="Nolan M."/>
            <person name="Ohm R."/>
            <person name="Pangilinan J."/>
            <person name="Park H.-J."/>
            <person name="Ramirez L."/>
            <person name="Alfaro M."/>
            <person name="Sun H."/>
            <person name="Tritt A."/>
            <person name="Yoshinaga Y."/>
            <person name="Zwiers L.-H."/>
            <person name="Turgeon B."/>
            <person name="Goodwin S."/>
            <person name="Spatafora J."/>
            <person name="Crous P."/>
            <person name="Grigoriev I."/>
        </authorList>
    </citation>
    <scope>NUCLEOTIDE SEQUENCE</scope>
    <source>
        <strain evidence="2">CBS 122368</strain>
    </source>
</reference>
<gene>
    <name evidence="2" type="ORF">BU26DRAFT_502861</name>
</gene>
<dbReference type="InterPro" id="IPR008972">
    <property type="entry name" value="Cupredoxin"/>
</dbReference>
<evidence type="ECO:0000313" key="2">
    <source>
        <dbReference type="EMBL" id="KAF2252382.1"/>
    </source>
</evidence>
<dbReference type="InterPro" id="IPR052953">
    <property type="entry name" value="Ser-rich/MCO-related"/>
</dbReference>
<evidence type="ECO:0000256" key="1">
    <source>
        <dbReference type="SAM" id="SignalP"/>
    </source>
</evidence>
<dbReference type="SUPFAM" id="SSF49503">
    <property type="entry name" value="Cupredoxins"/>
    <property type="match status" value="1"/>
</dbReference>
<name>A0A6A6IRF6_9PLEO</name>
<dbReference type="GeneID" id="54579996"/>
<evidence type="ECO:0000313" key="3">
    <source>
        <dbReference type="Proteomes" id="UP000800094"/>
    </source>
</evidence>
<evidence type="ECO:0008006" key="4">
    <source>
        <dbReference type="Google" id="ProtNLM"/>
    </source>
</evidence>
<dbReference type="AlphaFoldDB" id="A0A6A6IRF6"/>
<keyword evidence="1" id="KW-0732">Signal</keyword>
<proteinExistence type="predicted"/>
<keyword evidence="3" id="KW-1185">Reference proteome</keyword>
<feature type="chain" id="PRO_5025598694" description="Cupredoxin" evidence="1">
    <location>
        <begin position="21"/>
        <end position="225"/>
    </location>
</feature>
<dbReference type="Gene3D" id="2.60.40.420">
    <property type="entry name" value="Cupredoxins - blue copper proteins"/>
    <property type="match status" value="1"/>
</dbReference>
<dbReference type="EMBL" id="ML987192">
    <property type="protein sequence ID" value="KAF2252382.1"/>
    <property type="molecule type" value="Genomic_DNA"/>
</dbReference>
<dbReference type="CDD" id="cd00920">
    <property type="entry name" value="Cupredoxin"/>
    <property type="match status" value="1"/>
</dbReference>
<feature type="signal peptide" evidence="1">
    <location>
        <begin position="1"/>
        <end position="20"/>
    </location>
</feature>
<dbReference type="PANTHER" id="PTHR34883:SF15">
    <property type="entry name" value="EXTRACELLULAR SERINE-RICH PROTEIN"/>
    <property type="match status" value="1"/>
</dbReference>
<dbReference type="RefSeq" id="XP_033687386.1">
    <property type="nucleotide sequence ID" value="XM_033826666.1"/>
</dbReference>
<dbReference type="PANTHER" id="PTHR34883">
    <property type="entry name" value="SERINE-RICH PROTEIN, PUTATIVE-RELATED-RELATED"/>
    <property type="match status" value="1"/>
</dbReference>
<accession>A0A6A6IRF6</accession>
<organism evidence="2 3">
    <name type="scientific">Trematosphaeria pertusa</name>
    <dbReference type="NCBI Taxonomy" id="390896"/>
    <lineage>
        <taxon>Eukaryota</taxon>
        <taxon>Fungi</taxon>
        <taxon>Dikarya</taxon>
        <taxon>Ascomycota</taxon>
        <taxon>Pezizomycotina</taxon>
        <taxon>Dothideomycetes</taxon>
        <taxon>Pleosporomycetidae</taxon>
        <taxon>Pleosporales</taxon>
        <taxon>Massarineae</taxon>
        <taxon>Trematosphaeriaceae</taxon>
        <taxon>Trematosphaeria</taxon>
    </lineage>
</organism>
<dbReference type="Proteomes" id="UP000800094">
    <property type="component" value="Unassembled WGS sequence"/>
</dbReference>
<sequence length="225" mass="24462">MVAYTSLAAAAAFFFGLTAAAPPTVRSTGVVHRIFAGSTVENGGLHFEPQNVVAEIGDLIEFHFLPKNHTMVQSSFDKPCEPLAGGAGIFAGFNFATKEGEAPNVFQFTVKDTQPFWYYCSQTAGNHCQSGMSGVINQNFNSDKTLAKYKEMAKNTVTKQPSADPLASQGGWIVPNKPFAFLAFLKWEAVVGWWGGGDGWNSGDYVGIEWSDRRRACDFGRNNLV</sequence>